<dbReference type="SUPFAM" id="SSF53448">
    <property type="entry name" value="Nucleotide-diphospho-sugar transferases"/>
    <property type="match status" value="1"/>
</dbReference>
<keyword evidence="1 4" id="KW-0808">Transferase</keyword>
<keyword evidence="5" id="KW-1185">Reference proteome</keyword>
<dbReference type="InterPro" id="IPR050834">
    <property type="entry name" value="Glycosyltransf_2"/>
</dbReference>
<dbReference type="PANTHER" id="PTHR43685:SF3">
    <property type="entry name" value="SLR2126 PROTEIN"/>
    <property type="match status" value="1"/>
</dbReference>
<evidence type="ECO:0000313" key="5">
    <source>
        <dbReference type="Proteomes" id="UP000198850"/>
    </source>
</evidence>
<dbReference type="Proteomes" id="UP000198850">
    <property type="component" value="Unassembled WGS sequence"/>
</dbReference>
<sequence length="261" mass="29761">MPEISIIISTYNWPEALKLCLLSIKEQTVLPAEVIIADDGSGSATRQVIGEIKKDFPVPLLHVWHEDMGFRKTIILNKAVKQSSRQYIVQIDGDVILEKHFIADHQTLSEPHVFVRGTRAHIKQERLPEIFRTAHIYFSFLSCGIINRFNSIRLPMLSFLLEKKSNNSESVRGSNLAYWKSDFILVNGYNNALTGWGHEDEELAARFVNNNIQKKAVKLKAVQFHLSHGQLSRNNEPEHAREVKSAVQMRLKDCINGYAQS</sequence>
<evidence type="ECO:0000313" key="4">
    <source>
        <dbReference type="EMBL" id="SEA25625.1"/>
    </source>
</evidence>
<dbReference type="GO" id="GO:0016757">
    <property type="term" value="F:glycosyltransferase activity"/>
    <property type="evidence" value="ECO:0007669"/>
    <property type="project" value="UniProtKB-KW"/>
</dbReference>
<organism evidence="4 5">
    <name type="scientific">Pedobacter hartonius</name>
    <dbReference type="NCBI Taxonomy" id="425514"/>
    <lineage>
        <taxon>Bacteria</taxon>
        <taxon>Pseudomonadati</taxon>
        <taxon>Bacteroidota</taxon>
        <taxon>Sphingobacteriia</taxon>
        <taxon>Sphingobacteriales</taxon>
        <taxon>Sphingobacteriaceae</taxon>
        <taxon>Pedobacter</taxon>
    </lineage>
</organism>
<dbReference type="CDD" id="cd06420">
    <property type="entry name" value="GT2_Chondriotin_Pol_N"/>
    <property type="match status" value="1"/>
</dbReference>
<evidence type="ECO:0000259" key="3">
    <source>
        <dbReference type="Pfam" id="PF02709"/>
    </source>
</evidence>
<evidence type="ECO:0000256" key="1">
    <source>
        <dbReference type="ARBA" id="ARBA00022679"/>
    </source>
</evidence>
<dbReference type="RefSeq" id="WP_090555576.1">
    <property type="nucleotide sequence ID" value="NZ_FNRA01000002.1"/>
</dbReference>
<feature type="domain" description="Glycosyltransferase 2-like" evidence="2">
    <location>
        <begin position="5"/>
        <end position="129"/>
    </location>
</feature>
<dbReference type="PANTHER" id="PTHR43685">
    <property type="entry name" value="GLYCOSYLTRANSFERASE"/>
    <property type="match status" value="1"/>
</dbReference>
<dbReference type="AlphaFoldDB" id="A0A1H3ZPT7"/>
<dbReference type="InterPro" id="IPR027791">
    <property type="entry name" value="Galactosyl_T_C"/>
</dbReference>
<dbReference type="Gene3D" id="3.90.550.10">
    <property type="entry name" value="Spore Coat Polysaccharide Biosynthesis Protein SpsA, Chain A"/>
    <property type="match status" value="1"/>
</dbReference>
<dbReference type="InterPro" id="IPR029044">
    <property type="entry name" value="Nucleotide-diphossugar_trans"/>
</dbReference>
<dbReference type="OrthoDB" id="9801954at2"/>
<dbReference type="Pfam" id="PF02709">
    <property type="entry name" value="Glyco_transf_7C"/>
    <property type="match status" value="1"/>
</dbReference>
<dbReference type="STRING" id="425514.SAMN05443550_102442"/>
<keyword evidence="4" id="KW-0328">Glycosyltransferase</keyword>
<name>A0A1H3ZPT7_9SPHI</name>
<reference evidence="4 5" key="1">
    <citation type="submission" date="2016-10" db="EMBL/GenBank/DDBJ databases">
        <authorList>
            <person name="de Groot N.N."/>
        </authorList>
    </citation>
    <scope>NUCLEOTIDE SEQUENCE [LARGE SCALE GENOMIC DNA]</scope>
    <source>
        <strain evidence="4 5">DSM 19033</strain>
    </source>
</reference>
<dbReference type="EMBL" id="FNRA01000002">
    <property type="protein sequence ID" value="SEA25625.1"/>
    <property type="molecule type" value="Genomic_DNA"/>
</dbReference>
<feature type="domain" description="Galactosyltransferase C-terminal" evidence="3">
    <location>
        <begin position="166"/>
        <end position="219"/>
    </location>
</feature>
<protein>
    <submittedName>
        <fullName evidence="4">N-terminal domain of galactosyltransferase</fullName>
    </submittedName>
</protein>
<accession>A0A1H3ZPT7</accession>
<dbReference type="Pfam" id="PF00535">
    <property type="entry name" value="Glycos_transf_2"/>
    <property type="match status" value="1"/>
</dbReference>
<proteinExistence type="predicted"/>
<gene>
    <name evidence="4" type="ORF">SAMN05443550_102442</name>
</gene>
<dbReference type="InterPro" id="IPR001173">
    <property type="entry name" value="Glyco_trans_2-like"/>
</dbReference>
<evidence type="ECO:0000259" key="2">
    <source>
        <dbReference type="Pfam" id="PF00535"/>
    </source>
</evidence>